<evidence type="ECO:0000313" key="7">
    <source>
        <dbReference type="EMBL" id="KAK4796956.1"/>
    </source>
</evidence>
<sequence length="149" mass="16515">MAAVAPVTDSTWQSLVLDSTLPVLVEFSAPWCGPCRIIHPLIEELAKEYAGKFKFYKVNTDESPGIAAKYGIRSIPTVLIFKSGEKRDAVIGAVPKSTLTSSIEKRWREGMQKQKREGRSEHVGRLGRPFITIPVGKTNTSIFQGQQKL</sequence>
<dbReference type="SUPFAM" id="SSF52833">
    <property type="entry name" value="Thioredoxin-like"/>
    <property type="match status" value="1"/>
</dbReference>
<evidence type="ECO:0000313" key="8">
    <source>
        <dbReference type="Proteomes" id="UP001346149"/>
    </source>
</evidence>
<dbReference type="GO" id="GO:0008047">
    <property type="term" value="F:enzyme activator activity"/>
    <property type="evidence" value="ECO:0007669"/>
    <property type="project" value="UniProtKB-ARBA"/>
</dbReference>
<keyword evidence="2" id="KW-0809">Transit peptide</keyword>
<dbReference type="PRINTS" id="PR00421">
    <property type="entry name" value="THIOREDOXIN"/>
</dbReference>
<name>A0AAN7ML34_TRANT</name>
<evidence type="ECO:0000256" key="1">
    <source>
        <dbReference type="ARBA" id="ARBA00022448"/>
    </source>
</evidence>
<dbReference type="GO" id="GO:0005737">
    <property type="term" value="C:cytoplasm"/>
    <property type="evidence" value="ECO:0007669"/>
    <property type="project" value="TreeGrafter"/>
</dbReference>
<reference evidence="7 8" key="1">
    <citation type="journal article" date="2023" name="Hortic Res">
        <title>Pangenome of water caltrop reveals structural variations and asymmetric subgenome divergence after allopolyploidization.</title>
        <authorList>
            <person name="Zhang X."/>
            <person name="Chen Y."/>
            <person name="Wang L."/>
            <person name="Yuan Y."/>
            <person name="Fang M."/>
            <person name="Shi L."/>
            <person name="Lu R."/>
            <person name="Comes H.P."/>
            <person name="Ma Y."/>
            <person name="Chen Y."/>
            <person name="Huang G."/>
            <person name="Zhou Y."/>
            <person name="Zheng Z."/>
            <person name="Qiu Y."/>
        </authorList>
    </citation>
    <scope>NUCLEOTIDE SEQUENCE [LARGE SCALE GENOMIC DNA]</scope>
    <source>
        <strain evidence="7">F231</strain>
    </source>
</reference>
<dbReference type="FunFam" id="3.40.30.10:FF:000001">
    <property type="entry name" value="Thioredoxin"/>
    <property type="match status" value="1"/>
</dbReference>
<dbReference type="AlphaFoldDB" id="A0AAN7ML34"/>
<evidence type="ECO:0000256" key="3">
    <source>
        <dbReference type="ARBA" id="ARBA00022982"/>
    </source>
</evidence>
<dbReference type="PROSITE" id="PS51352">
    <property type="entry name" value="THIOREDOXIN_2"/>
    <property type="match status" value="1"/>
</dbReference>
<gene>
    <name evidence="7" type="ORF">SAY86_029282</name>
</gene>
<dbReference type="InterPro" id="IPR036249">
    <property type="entry name" value="Thioredoxin-like_sf"/>
</dbReference>
<dbReference type="GO" id="GO:0015035">
    <property type="term" value="F:protein-disulfide reductase activity"/>
    <property type="evidence" value="ECO:0007669"/>
    <property type="project" value="InterPro"/>
</dbReference>
<keyword evidence="1" id="KW-0813">Transport</keyword>
<dbReference type="Proteomes" id="UP001346149">
    <property type="component" value="Unassembled WGS sequence"/>
</dbReference>
<dbReference type="EMBL" id="JAXQNO010000006">
    <property type="protein sequence ID" value="KAK4796956.1"/>
    <property type="molecule type" value="Genomic_DNA"/>
</dbReference>
<evidence type="ECO:0000256" key="4">
    <source>
        <dbReference type="ARBA" id="ARBA00023157"/>
    </source>
</evidence>
<dbReference type="PROSITE" id="PS00194">
    <property type="entry name" value="THIOREDOXIN_1"/>
    <property type="match status" value="1"/>
</dbReference>
<dbReference type="NCBIfam" id="TIGR01068">
    <property type="entry name" value="thioredoxin"/>
    <property type="match status" value="1"/>
</dbReference>
<keyword evidence="4" id="KW-1015">Disulfide bond</keyword>
<comment type="caution">
    <text evidence="7">The sequence shown here is derived from an EMBL/GenBank/DDBJ whole genome shotgun (WGS) entry which is preliminary data.</text>
</comment>
<feature type="domain" description="Thioredoxin" evidence="6">
    <location>
        <begin position="1"/>
        <end position="113"/>
    </location>
</feature>
<evidence type="ECO:0000256" key="5">
    <source>
        <dbReference type="ARBA" id="ARBA00023284"/>
    </source>
</evidence>
<keyword evidence="5" id="KW-0676">Redox-active center</keyword>
<keyword evidence="3" id="KW-0249">Electron transport</keyword>
<proteinExistence type="predicted"/>
<dbReference type="InterPro" id="IPR017937">
    <property type="entry name" value="Thioredoxin_CS"/>
</dbReference>
<dbReference type="PANTHER" id="PTHR45663">
    <property type="entry name" value="GEO12009P1"/>
    <property type="match status" value="1"/>
</dbReference>
<evidence type="ECO:0000259" key="6">
    <source>
        <dbReference type="PROSITE" id="PS51352"/>
    </source>
</evidence>
<dbReference type="Pfam" id="PF00085">
    <property type="entry name" value="Thioredoxin"/>
    <property type="match status" value="1"/>
</dbReference>
<keyword evidence="8" id="KW-1185">Reference proteome</keyword>
<dbReference type="Gene3D" id="3.40.30.10">
    <property type="entry name" value="Glutaredoxin"/>
    <property type="match status" value="1"/>
</dbReference>
<protein>
    <recommendedName>
        <fullName evidence="6">Thioredoxin domain-containing protein</fullName>
    </recommendedName>
</protein>
<dbReference type="InterPro" id="IPR005746">
    <property type="entry name" value="Thioredoxin"/>
</dbReference>
<evidence type="ECO:0000256" key="2">
    <source>
        <dbReference type="ARBA" id="ARBA00022946"/>
    </source>
</evidence>
<organism evidence="7 8">
    <name type="scientific">Trapa natans</name>
    <name type="common">Water chestnut</name>
    <dbReference type="NCBI Taxonomy" id="22666"/>
    <lineage>
        <taxon>Eukaryota</taxon>
        <taxon>Viridiplantae</taxon>
        <taxon>Streptophyta</taxon>
        <taxon>Embryophyta</taxon>
        <taxon>Tracheophyta</taxon>
        <taxon>Spermatophyta</taxon>
        <taxon>Magnoliopsida</taxon>
        <taxon>eudicotyledons</taxon>
        <taxon>Gunneridae</taxon>
        <taxon>Pentapetalae</taxon>
        <taxon>rosids</taxon>
        <taxon>malvids</taxon>
        <taxon>Myrtales</taxon>
        <taxon>Lythraceae</taxon>
        <taxon>Trapa</taxon>
    </lineage>
</organism>
<accession>A0AAN7ML34</accession>
<dbReference type="PANTHER" id="PTHR45663:SF16">
    <property type="entry name" value="THIOREDOXIN M4, CHLOROPLASTIC"/>
    <property type="match status" value="1"/>
</dbReference>
<dbReference type="CDD" id="cd02947">
    <property type="entry name" value="TRX_family"/>
    <property type="match status" value="1"/>
</dbReference>
<dbReference type="InterPro" id="IPR013766">
    <property type="entry name" value="Thioredoxin_domain"/>
</dbReference>